<dbReference type="GO" id="GO:0006269">
    <property type="term" value="P:DNA replication, synthesis of primer"/>
    <property type="evidence" value="ECO:0007669"/>
    <property type="project" value="UniProtKB-UniRule"/>
</dbReference>
<comment type="function">
    <text evidence="12 13">RNA polymerase that catalyzes the synthesis of short RNA molecules used as primers for DNA polymerase during DNA replication.</text>
</comment>
<organism evidence="16 17">
    <name type="scientific">candidate division LCP-89 bacterium B3_LCP</name>
    <dbReference type="NCBI Taxonomy" id="2012998"/>
    <lineage>
        <taxon>Bacteria</taxon>
        <taxon>Pseudomonadati</taxon>
        <taxon>Bacteria division LCP-89</taxon>
    </lineage>
</organism>
<comment type="caution">
    <text evidence="16">The sequence shown here is derived from an EMBL/GenBank/DDBJ whole genome shotgun (WGS) entry which is preliminary data.</text>
</comment>
<dbReference type="SUPFAM" id="SSF56731">
    <property type="entry name" value="DNA primase core"/>
    <property type="match status" value="1"/>
</dbReference>
<dbReference type="PROSITE" id="PS50880">
    <property type="entry name" value="TOPRIM"/>
    <property type="match status" value="1"/>
</dbReference>
<evidence type="ECO:0000256" key="10">
    <source>
        <dbReference type="ARBA" id="ARBA00023125"/>
    </source>
</evidence>
<accession>A0A532V1L9</accession>
<dbReference type="InterPro" id="IPR030846">
    <property type="entry name" value="DnaG_bac"/>
</dbReference>
<comment type="catalytic activity">
    <reaction evidence="12">
        <text>ssDNA + n NTP = ssDNA/pppN(pN)n-1 hybrid + (n-1) diphosphate.</text>
        <dbReference type="EC" id="2.7.7.101"/>
    </reaction>
</comment>
<dbReference type="SUPFAM" id="SSF57783">
    <property type="entry name" value="Zinc beta-ribbon"/>
    <property type="match status" value="1"/>
</dbReference>
<keyword evidence="7 12" id="KW-0863">Zinc-finger</keyword>
<evidence type="ECO:0000256" key="4">
    <source>
        <dbReference type="ARBA" id="ARBA00022695"/>
    </source>
</evidence>
<evidence type="ECO:0000256" key="6">
    <source>
        <dbReference type="ARBA" id="ARBA00022723"/>
    </source>
</evidence>
<keyword evidence="1 12" id="KW-0240">DNA-directed RNA polymerase</keyword>
<dbReference type="Gene3D" id="3.90.580.10">
    <property type="entry name" value="Zinc finger, CHC2-type domain"/>
    <property type="match status" value="1"/>
</dbReference>
<keyword evidence="9" id="KW-0460">Magnesium</keyword>
<dbReference type="SMART" id="SM00400">
    <property type="entry name" value="ZnF_CHCC"/>
    <property type="match status" value="1"/>
</dbReference>
<dbReference type="PANTHER" id="PTHR30313:SF2">
    <property type="entry name" value="DNA PRIMASE"/>
    <property type="match status" value="1"/>
</dbReference>
<dbReference type="InterPro" id="IPR037068">
    <property type="entry name" value="DNA_primase_core_N_sf"/>
</dbReference>
<dbReference type="Pfam" id="PF08275">
    <property type="entry name" value="DNAG_N"/>
    <property type="match status" value="1"/>
</dbReference>
<dbReference type="InterPro" id="IPR034151">
    <property type="entry name" value="TOPRIM_DnaG_bac"/>
</dbReference>
<dbReference type="GO" id="GO:0003899">
    <property type="term" value="F:DNA-directed RNA polymerase activity"/>
    <property type="evidence" value="ECO:0007669"/>
    <property type="project" value="UniProtKB-UniRule"/>
</dbReference>
<evidence type="ECO:0000313" key="16">
    <source>
        <dbReference type="EMBL" id="TKJ41022.1"/>
    </source>
</evidence>
<dbReference type="Gene3D" id="3.40.1360.10">
    <property type="match status" value="1"/>
</dbReference>
<proteinExistence type="inferred from homology"/>
<dbReference type="HAMAP" id="MF_00974">
    <property type="entry name" value="DNA_primase_DnaG"/>
    <property type="match status" value="1"/>
</dbReference>
<dbReference type="PIRSF" id="PIRSF002811">
    <property type="entry name" value="DnaG"/>
    <property type="match status" value="1"/>
</dbReference>
<dbReference type="FunFam" id="3.90.580.10:FF:000001">
    <property type="entry name" value="DNA primase"/>
    <property type="match status" value="1"/>
</dbReference>
<keyword evidence="3 12" id="KW-0808">Transferase</keyword>
<dbReference type="AlphaFoldDB" id="A0A532V1L9"/>
<dbReference type="InterPro" id="IPR013264">
    <property type="entry name" value="DNAG_N"/>
</dbReference>
<dbReference type="EMBL" id="NJBN01000003">
    <property type="protein sequence ID" value="TKJ41022.1"/>
    <property type="molecule type" value="Genomic_DNA"/>
</dbReference>
<dbReference type="InterPro" id="IPR002694">
    <property type="entry name" value="Znf_CHC2"/>
</dbReference>
<dbReference type="Pfam" id="PF13155">
    <property type="entry name" value="Toprim_2"/>
    <property type="match status" value="1"/>
</dbReference>
<comment type="similarity">
    <text evidence="12 13">Belongs to the DnaG primase family.</text>
</comment>
<dbReference type="GO" id="GO:0000428">
    <property type="term" value="C:DNA-directed RNA polymerase complex"/>
    <property type="evidence" value="ECO:0007669"/>
    <property type="project" value="UniProtKB-KW"/>
</dbReference>
<feature type="zinc finger region" description="CHC2-type" evidence="12 14">
    <location>
        <begin position="40"/>
        <end position="64"/>
    </location>
</feature>
<dbReference type="GO" id="GO:0005737">
    <property type="term" value="C:cytoplasm"/>
    <property type="evidence" value="ECO:0007669"/>
    <property type="project" value="TreeGrafter"/>
</dbReference>
<keyword evidence="8 12" id="KW-0862">Zinc</keyword>
<sequence length="628" mass="71565">MAGRIPPEIIDRIRESTDIVDLISGYVQLEKKGGNYFGLCPFHPEKTPSFSVHPGKGIFHCFGCGLGGNVFTFLMEHDKLSFSEAARELAQHLGIEIKEDSPVKAEKYDALYQANDFACEFYSRCLWEGKYEEFGLARQYLDQREISSDLAKNFRVGYAPDKWDGLIKGAKTLYKDKFNQRDFVDAGLLLSKDKRVYDRFRGRLIFPILNLSGKPVGFGGRALKEADESAKYINTPQTAIYNKGALLYGLHLGRDQIRKRGECLVVEGYTDLMRLHEAGFTHSVATSGTALTQDQARLLRRFCRKVILIFDGDSAGSHAALRGGDVLLSSGIEVKVVGLPEGYDPNDFILKEGVSAFGEIVEKATDVFSYRIELYRKENRLSDVPSRSEVARDIITSLAVIPDSIRREMTAQEAARQIGLSQETILRELNRAIRRTGSRQQQIEKKDSYANLPDYERGLLEALIRWPELRSAAFAEVSAQSFQNPMLQRILSRLNEYWLNGEEPAGEELIEEETEMEDARFISYTVSQTESLTDPHVDPIVKKRYDDYVYANDCLRKIKISQQQSQEQRLKAELSKKPPIERVMEIQKEIKTLKDVELKILNEEYWEIPPHPSMNFEEQQAQLNKKKP</sequence>
<dbReference type="Gene3D" id="1.10.860.10">
    <property type="entry name" value="DNAb Helicase, Chain A"/>
    <property type="match status" value="1"/>
</dbReference>
<evidence type="ECO:0000256" key="9">
    <source>
        <dbReference type="ARBA" id="ARBA00022842"/>
    </source>
</evidence>
<evidence type="ECO:0000313" key="17">
    <source>
        <dbReference type="Proteomes" id="UP000319619"/>
    </source>
</evidence>
<dbReference type="InterPro" id="IPR019475">
    <property type="entry name" value="DNA_primase_DnaB-bd"/>
</dbReference>
<dbReference type="NCBIfam" id="TIGR01391">
    <property type="entry name" value="dnaG"/>
    <property type="match status" value="1"/>
</dbReference>
<comment type="domain">
    <text evidence="12">Contains an N-terminal zinc-binding domain, a central core domain that contains the primase activity, and a C-terminal DnaB-binding domain.</text>
</comment>
<comment type="cofactor">
    <cofactor evidence="12 13 14">
        <name>Zn(2+)</name>
        <dbReference type="ChEBI" id="CHEBI:29105"/>
    </cofactor>
    <text evidence="12 13 14">Binds 1 zinc ion per monomer.</text>
</comment>
<dbReference type="InterPro" id="IPR016136">
    <property type="entry name" value="DNA_helicase_N/primase_C"/>
</dbReference>
<dbReference type="Pfam" id="PF10410">
    <property type="entry name" value="DnaB_bind"/>
    <property type="match status" value="1"/>
</dbReference>
<reference evidence="16 17" key="1">
    <citation type="submission" date="2017-06" db="EMBL/GenBank/DDBJ databases">
        <title>Novel microbial phyla capable of carbon fixation and sulfur reduction in deep-sea sediments.</title>
        <authorList>
            <person name="Huang J."/>
            <person name="Baker B."/>
            <person name="Wang Y."/>
        </authorList>
    </citation>
    <scope>NUCLEOTIDE SEQUENCE [LARGE SCALE GENOMIC DNA]</scope>
    <source>
        <strain evidence="16">B3_LCP</strain>
    </source>
</reference>
<keyword evidence="11 12" id="KW-0804">Transcription</keyword>
<dbReference type="CDD" id="cd03364">
    <property type="entry name" value="TOPRIM_DnaG_primases"/>
    <property type="match status" value="1"/>
</dbReference>
<evidence type="ECO:0000256" key="14">
    <source>
        <dbReference type="PIRSR" id="PIRSR002811-1"/>
    </source>
</evidence>
<evidence type="ECO:0000256" key="1">
    <source>
        <dbReference type="ARBA" id="ARBA00022478"/>
    </source>
</evidence>
<dbReference type="Proteomes" id="UP000319619">
    <property type="component" value="Unassembled WGS sequence"/>
</dbReference>
<dbReference type="InterPro" id="IPR036977">
    <property type="entry name" value="DNA_primase_Znf_CHC2"/>
</dbReference>
<protein>
    <recommendedName>
        <fullName evidence="12 13">DNA primase</fullName>
        <ecNumber evidence="12">2.7.7.101</ecNumber>
    </recommendedName>
</protein>
<keyword evidence="2 12" id="KW-0639">Primosome</keyword>
<dbReference type="GO" id="GO:1990077">
    <property type="term" value="C:primosome complex"/>
    <property type="evidence" value="ECO:0007669"/>
    <property type="project" value="UniProtKB-KW"/>
</dbReference>
<dbReference type="InterPro" id="IPR006171">
    <property type="entry name" value="TOPRIM_dom"/>
</dbReference>
<evidence type="ECO:0000256" key="12">
    <source>
        <dbReference type="HAMAP-Rule" id="MF_00974"/>
    </source>
</evidence>
<keyword evidence="10 12" id="KW-0238">DNA-binding</keyword>
<evidence type="ECO:0000256" key="5">
    <source>
        <dbReference type="ARBA" id="ARBA00022705"/>
    </source>
</evidence>
<comment type="subunit">
    <text evidence="12">Monomer. Interacts with DnaB.</text>
</comment>
<evidence type="ECO:0000256" key="13">
    <source>
        <dbReference type="PIRNR" id="PIRNR002811"/>
    </source>
</evidence>
<dbReference type="InterPro" id="IPR050219">
    <property type="entry name" value="DnaG_primase"/>
</dbReference>
<dbReference type="PANTHER" id="PTHR30313">
    <property type="entry name" value="DNA PRIMASE"/>
    <property type="match status" value="1"/>
</dbReference>
<dbReference type="EC" id="2.7.7.101" evidence="12"/>
<evidence type="ECO:0000256" key="2">
    <source>
        <dbReference type="ARBA" id="ARBA00022515"/>
    </source>
</evidence>
<keyword evidence="4 12" id="KW-0548">Nucleotidyltransferase</keyword>
<evidence type="ECO:0000259" key="15">
    <source>
        <dbReference type="PROSITE" id="PS50880"/>
    </source>
</evidence>
<feature type="domain" description="Toprim" evidence="15">
    <location>
        <begin position="261"/>
        <end position="342"/>
    </location>
</feature>
<keyword evidence="5 12" id="KW-0235">DNA replication</keyword>
<dbReference type="GO" id="GO:0003677">
    <property type="term" value="F:DNA binding"/>
    <property type="evidence" value="ECO:0007669"/>
    <property type="project" value="UniProtKB-KW"/>
</dbReference>
<dbReference type="GO" id="GO:0008270">
    <property type="term" value="F:zinc ion binding"/>
    <property type="evidence" value="ECO:0007669"/>
    <property type="project" value="UniProtKB-UniRule"/>
</dbReference>
<evidence type="ECO:0000256" key="11">
    <source>
        <dbReference type="ARBA" id="ARBA00023163"/>
    </source>
</evidence>
<evidence type="ECO:0000256" key="7">
    <source>
        <dbReference type="ARBA" id="ARBA00022771"/>
    </source>
</evidence>
<name>A0A532V1L9_UNCL8</name>
<dbReference type="Pfam" id="PF01807">
    <property type="entry name" value="Zn_ribbon_DnaG"/>
    <property type="match status" value="1"/>
</dbReference>
<dbReference type="InterPro" id="IPR006295">
    <property type="entry name" value="DNA_primase_DnaG"/>
</dbReference>
<dbReference type="SMART" id="SM00493">
    <property type="entry name" value="TOPRIM"/>
    <property type="match status" value="1"/>
</dbReference>
<gene>
    <name evidence="12" type="primary">dnaG</name>
    <name evidence="16" type="ORF">CEE37_04985</name>
</gene>
<evidence type="ECO:0000256" key="3">
    <source>
        <dbReference type="ARBA" id="ARBA00022679"/>
    </source>
</evidence>
<evidence type="ECO:0000256" key="8">
    <source>
        <dbReference type="ARBA" id="ARBA00022833"/>
    </source>
</evidence>
<keyword evidence="6 12" id="KW-0479">Metal-binding</keyword>
<dbReference type="Gene3D" id="3.90.980.10">
    <property type="entry name" value="DNA primase, catalytic core, N-terminal domain"/>
    <property type="match status" value="1"/>
</dbReference>